<evidence type="ECO:0000313" key="3">
    <source>
        <dbReference type="Proteomes" id="UP001372338"/>
    </source>
</evidence>
<dbReference type="EMBL" id="JAYWIO010000004">
    <property type="protein sequence ID" value="KAK7268383.1"/>
    <property type="molecule type" value="Genomic_DNA"/>
</dbReference>
<keyword evidence="3" id="KW-1185">Reference proteome</keyword>
<evidence type="ECO:0000256" key="1">
    <source>
        <dbReference type="SAM" id="MobiDB-lite"/>
    </source>
</evidence>
<feature type="region of interest" description="Disordered" evidence="1">
    <location>
        <begin position="92"/>
        <end position="123"/>
    </location>
</feature>
<accession>A0AAN9FAW4</accession>
<protein>
    <submittedName>
        <fullName evidence="2">Uncharacterized protein</fullName>
    </submittedName>
</protein>
<organism evidence="2 3">
    <name type="scientific">Crotalaria pallida</name>
    <name type="common">Smooth rattlebox</name>
    <name type="synonym">Crotalaria striata</name>
    <dbReference type="NCBI Taxonomy" id="3830"/>
    <lineage>
        <taxon>Eukaryota</taxon>
        <taxon>Viridiplantae</taxon>
        <taxon>Streptophyta</taxon>
        <taxon>Embryophyta</taxon>
        <taxon>Tracheophyta</taxon>
        <taxon>Spermatophyta</taxon>
        <taxon>Magnoliopsida</taxon>
        <taxon>eudicotyledons</taxon>
        <taxon>Gunneridae</taxon>
        <taxon>Pentapetalae</taxon>
        <taxon>rosids</taxon>
        <taxon>fabids</taxon>
        <taxon>Fabales</taxon>
        <taxon>Fabaceae</taxon>
        <taxon>Papilionoideae</taxon>
        <taxon>50 kb inversion clade</taxon>
        <taxon>genistoids sensu lato</taxon>
        <taxon>core genistoids</taxon>
        <taxon>Crotalarieae</taxon>
        <taxon>Crotalaria</taxon>
    </lineage>
</organism>
<dbReference type="AlphaFoldDB" id="A0AAN9FAW4"/>
<sequence>MYGHRAEMCLETVKNNGCEDKIAVETMVNSNTMDSDVVVQDNGNVDIIKESEDSSQANKENNETDPSAINVNENVMEKPFGPWMLVKRFARNKDHGAKKGGNNKVDSGYKRSQSQSVEPPKAVGSRFIALTEEETNDLDTRNIDQGTSTLHEGEKKITVKLLWWDPLEAKKK</sequence>
<feature type="compositionally biased region" description="Polar residues" evidence="1">
    <location>
        <begin position="54"/>
        <end position="73"/>
    </location>
</feature>
<proteinExistence type="predicted"/>
<gene>
    <name evidence="2" type="ORF">RIF29_21081</name>
</gene>
<feature type="region of interest" description="Disordered" evidence="1">
    <location>
        <begin position="51"/>
        <end position="74"/>
    </location>
</feature>
<dbReference type="Proteomes" id="UP001372338">
    <property type="component" value="Unassembled WGS sequence"/>
</dbReference>
<reference evidence="2 3" key="1">
    <citation type="submission" date="2024-01" db="EMBL/GenBank/DDBJ databases">
        <title>The genomes of 5 underutilized Papilionoideae crops provide insights into root nodulation and disease resistanc.</title>
        <authorList>
            <person name="Yuan L."/>
        </authorList>
    </citation>
    <scope>NUCLEOTIDE SEQUENCE [LARGE SCALE GENOMIC DNA]</scope>
    <source>
        <strain evidence="2">ZHUSHIDOU_FW_LH</strain>
        <tissue evidence="2">Leaf</tissue>
    </source>
</reference>
<name>A0AAN9FAW4_CROPI</name>
<comment type="caution">
    <text evidence="2">The sequence shown here is derived from an EMBL/GenBank/DDBJ whole genome shotgun (WGS) entry which is preliminary data.</text>
</comment>
<evidence type="ECO:0000313" key="2">
    <source>
        <dbReference type="EMBL" id="KAK7268383.1"/>
    </source>
</evidence>